<proteinExistence type="predicted"/>
<dbReference type="Proteomes" id="UP001187531">
    <property type="component" value="Unassembled WGS sequence"/>
</dbReference>
<comment type="caution">
    <text evidence="1">The sequence shown here is derived from an EMBL/GenBank/DDBJ whole genome shotgun (WGS) entry which is preliminary data.</text>
</comment>
<reference evidence="1" key="1">
    <citation type="submission" date="2023-07" db="EMBL/GenBank/DDBJ databases">
        <title>Chromosome-level genome assembly of Artemia franciscana.</title>
        <authorList>
            <person name="Jo E."/>
        </authorList>
    </citation>
    <scope>NUCLEOTIDE SEQUENCE</scope>
    <source>
        <tissue evidence="1">Whole body</tissue>
    </source>
</reference>
<gene>
    <name evidence="1" type="ORF">QYM36_013139</name>
</gene>
<name>A0AA88HR30_ARTSF</name>
<dbReference type="AlphaFoldDB" id="A0AA88HR30"/>
<protein>
    <submittedName>
        <fullName evidence="1">Uncharacterized protein</fullName>
    </submittedName>
</protein>
<evidence type="ECO:0000313" key="1">
    <source>
        <dbReference type="EMBL" id="KAK2709372.1"/>
    </source>
</evidence>
<evidence type="ECO:0000313" key="2">
    <source>
        <dbReference type="Proteomes" id="UP001187531"/>
    </source>
</evidence>
<accession>A0AA88HR30</accession>
<sequence length="117" mass="13012">MKRLFLLILFQIAFLALLGLVYGNQLVYTIPQAQPFYTPFSLLRYGAAPYPHPYYGSGSLIPVAPAPLVHIPTKTVTKIVPVPAAPAPVKYYRGSHGYSYGKTEPGSYSHVYSNQWH</sequence>
<keyword evidence="2" id="KW-1185">Reference proteome</keyword>
<dbReference type="EMBL" id="JAVRJZ010000017">
    <property type="protein sequence ID" value="KAK2709372.1"/>
    <property type="molecule type" value="Genomic_DNA"/>
</dbReference>
<organism evidence="1 2">
    <name type="scientific">Artemia franciscana</name>
    <name type="common">Brine shrimp</name>
    <name type="synonym">Artemia sanfranciscana</name>
    <dbReference type="NCBI Taxonomy" id="6661"/>
    <lineage>
        <taxon>Eukaryota</taxon>
        <taxon>Metazoa</taxon>
        <taxon>Ecdysozoa</taxon>
        <taxon>Arthropoda</taxon>
        <taxon>Crustacea</taxon>
        <taxon>Branchiopoda</taxon>
        <taxon>Anostraca</taxon>
        <taxon>Artemiidae</taxon>
        <taxon>Artemia</taxon>
    </lineage>
</organism>